<keyword evidence="3" id="KW-0238">DNA-binding</keyword>
<dbReference type="InterPro" id="IPR025166">
    <property type="entry name" value="Integrase_DNA_bind_dom"/>
</dbReference>
<dbReference type="AlphaFoldDB" id="A0A291GAD2"/>
<dbReference type="Gene3D" id="1.10.150.130">
    <property type="match status" value="1"/>
</dbReference>
<dbReference type="RefSeq" id="WP_096805431.1">
    <property type="nucleotide sequence ID" value="NZ_CP022196.1"/>
</dbReference>
<dbReference type="PANTHER" id="PTHR30629">
    <property type="entry name" value="PROPHAGE INTEGRASE"/>
    <property type="match status" value="1"/>
</dbReference>
<dbReference type="Proteomes" id="UP000217935">
    <property type="component" value="Chromosome"/>
</dbReference>
<sequence length="433" mass="47930">MAKPKLSTVKQLDALPHTGANNKPERYGVEGVPGLYIQITPKGSKSWLLRVSVNGKSRELGLGGYPEYGLKDAKDKAKEQRAKAQLGIDTKAEKEETRAKNAAKAREADAKAYTFEKALDDYVDIKRATFKTYKAQMQWESPVRRYAFPVIGKMPVDEITVQDVLKIIQPLWDTKNETAGRVRSRMELIIASAIVRGYRKGDNPARWVGNLAAVLPPAKAVRDVRNMPAVPIARAAEWFAELRQCAGMGSRALEFLALTAVRSGNVRGATWEEIDLDAGVWEIPAERMKMRQAHTVPLPTVALDLLKALPRMQGNPLVFPAPRGGELSDMTLSATMRRMHAAKLEQDGVGWIDETSKAPAVPHGLRSTFRDWAGDMTEYPRELAEMVLAHTVGGVEGAYRRGQAIERRRPIMEAWAAHLTGAEQESGKVVRFG</sequence>
<dbReference type="OrthoDB" id="9795573at2"/>
<evidence type="ECO:0000313" key="7">
    <source>
        <dbReference type="EMBL" id="ATG47369.1"/>
    </source>
</evidence>
<evidence type="ECO:0000256" key="4">
    <source>
        <dbReference type="ARBA" id="ARBA00023172"/>
    </source>
</evidence>
<evidence type="ECO:0000256" key="3">
    <source>
        <dbReference type="ARBA" id="ARBA00023125"/>
    </source>
</evidence>
<dbReference type="InterPro" id="IPR050808">
    <property type="entry name" value="Phage_Integrase"/>
</dbReference>
<dbReference type="InterPro" id="IPR038488">
    <property type="entry name" value="Integrase_DNA-bd_sf"/>
</dbReference>
<reference evidence="7 8" key="1">
    <citation type="submission" date="2017-06" db="EMBL/GenBank/DDBJ databases">
        <title>Celeribacter sp. TSPH2 complete genome sequence.</title>
        <authorList>
            <person name="Woo J.-H."/>
            <person name="Kim H.-S."/>
        </authorList>
    </citation>
    <scope>NUCLEOTIDE SEQUENCE [LARGE SCALE GENOMIC DNA]</scope>
    <source>
        <strain evidence="7 8">TSPH2</strain>
    </source>
</reference>
<keyword evidence="4" id="KW-0233">DNA recombination</keyword>
<accession>A0A291GAD2</accession>
<evidence type="ECO:0000256" key="2">
    <source>
        <dbReference type="ARBA" id="ARBA00022908"/>
    </source>
</evidence>
<protein>
    <submittedName>
        <fullName evidence="7">Integrase</fullName>
    </submittedName>
</protein>
<dbReference type="InterPro" id="IPR002104">
    <property type="entry name" value="Integrase_catalytic"/>
</dbReference>
<feature type="domain" description="Tyr recombinase" evidence="6">
    <location>
        <begin position="225"/>
        <end position="413"/>
    </location>
</feature>
<evidence type="ECO:0000256" key="5">
    <source>
        <dbReference type="SAM" id="MobiDB-lite"/>
    </source>
</evidence>
<dbReference type="KEGG" id="ceh:CEW89_07180"/>
<dbReference type="GO" id="GO:0003677">
    <property type="term" value="F:DNA binding"/>
    <property type="evidence" value="ECO:0007669"/>
    <property type="project" value="UniProtKB-KW"/>
</dbReference>
<dbReference type="PROSITE" id="PS51898">
    <property type="entry name" value="TYR_RECOMBINASE"/>
    <property type="match status" value="1"/>
</dbReference>
<keyword evidence="2" id="KW-0229">DNA integration</keyword>
<name>A0A291GAD2_9RHOB</name>
<comment type="similarity">
    <text evidence="1">Belongs to the 'phage' integrase family.</text>
</comment>
<dbReference type="Gene3D" id="1.10.443.10">
    <property type="entry name" value="Intergrase catalytic core"/>
    <property type="match status" value="1"/>
</dbReference>
<dbReference type="CDD" id="cd00801">
    <property type="entry name" value="INT_P4_C"/>
    <property type="match status" value="1"/>
</dbReference>
<organism evidence="7 8">
    <name type="scientific">Celeribacter ethanolicus</name>
    <dbReference type="NCBI Taxonomy" id="1758178"/>
    <lineage>
        <taxon>Bacteria</taxon>
        <taxon>Pseudomonadati</taxon>
        <taxon>Pseudomonadota</taxon>
        <taxon>Alphaproteobacteria</taxon>
        <taxon>Rhodobacterales</taxon>
        <taxon>Roseobacteraceae</taxon>
        <taxon>Celeribacter</taxon>
    </lineage>
</organism>
<dbReference type="Gene3D" id="3.30.160.390">
    <property type="entry name" value="Integrase, DNA-binding domain"/>
    <property type="match status" value="1"/>
</dbReference>
<dbReference type="InterPro" id="IPR011010">
    <property type="entry name" value="DNA_brk_join_enz"/>
</dbReference>
<evidence type="ECO:0000259" key="6">
    <source>
        <dbReference type="PROSITE" id="PS51898"/>
    </source>
</evidence>
<dbReference type="Pfam" id="PF13356">
    <property type="entry name" value="Arm-DNA-bind_3"/>
    <property type="match status" value="1"/>
</dbReference>
<proteinExistence type="inferred from homology"/>
<evidence type="ECO:0000256" key="1">
    <source>
        <dbReference type="ARBA" id="ARBA00008857"/>
    </source>
</evidence>
<dbReference type="InterPro" id="IPR010998">
    <property type="entry name" value="Integrase_recombinase_N"/>
</dbReference>
<evidence type="ECO:0000313" key="8">
    <source>
        <dbReference type="Proteomes" id="UP000217935"/>
    </source>
</evidence>
<dbReference type="GO" id="GO:0006310">
    <property type="term" value="P:DNA recombination"/>
    <property type="evidence" value="ECO:0007669"/>
    <property type="project" value="UniProtKB-KW"/>
</dbReference>
<keyword evidence="8" id="KW-1185">Reference proteome</keyword>
<dbReference type="Pfam" id="PF22022">
    <property type="entry name" value="Phage_int_M"/>
    <property type="match status" value="1"/>
</dbReference>
<gene>
    <name evidence="7" type="ORF">CEW89_07180</name>
</gene>
<dbReference type="PANTHER" id="PTHR30629:SF2">
    <property type="entry name" value="PROPHAGE INTEGRASE INTS-RELATED"/>
    <property type="match status" value="1"/>
</dbReference>
<dbReference type="SUPFAM" id="SSF56349">
    <property type="entry name" value="DNA breaking-rejoining enzymes"/>
    <property type="match status" value="1"/>
</dbReference>
<dbReference type="InterPro" id="IPR053876">
    <property type="entry name" value="Phage_int_M"/>
</dbReference>
<dbReference type="GO" id="GO:0015074">
    <property type="term" value="P:DNA integration"/>
    <property type="evidence" value="ECO:0007669"/>
    <property type="project" value="UniProtKB-KW"/>
</dbReference>
<dbReference type="EMBL" id="CP022196">
    <property type="protein sequence ID" value="ATG47369.1"/>
    <property type="molecule type" value="Genomic_DNA"/>
</dbReference>
<dbReference type="InterPro" id="IPR013762">
    <property type="entry name" value="Integrase-like_cat_sf"/>
</dbReference>
<feature type="region of interest" description="Disordered" evidence="5">
    <location>
        <begin position="1"/>
        <end position="26"/>
    </location>
</feature>
<dbReference type="Pfam" id="PF00589">
    <property type="entry name" value="Phage_integrase"/>
    <property type="match status" value="1"/>
</dbReference>